<dbReference type="EMBL" id="RXLZ01000021">
    <property type="protein sequence ID" value="RTQ89649.1"/>
    <property type="molecule type" value="Genomic_DNA"/>
</dbReference>
<dbReference type="Proteomes" id="UP000271705">
    <property type="component" value="Unassembled WGS sequence"/>
</dbReference>
<proteinExistence type="predicted"/>
<gene>
    <name evidence="1" type="ORF">EKL94_08965</name>
</gene>
<evidence type="ECO:0000313" key="1">
    <source>
        <dbReference type="EMBL" id="RTQ89649.1"/>
    </source>
</evidence>
<sequence>MSNQLCDALLAVSWQENVEAFCREESHVKDIHSAIAKIAMLARQIQVVEDGNPALPFVHEMQLSGHDVVRCISLSLYKPAVSAMRSMLECAIYYCYFRSHPVELKTLVRDEKFYLSKSEIIDYFQIHVEGWKKKQSAIALVSRLDSWYSKVSAIIHGQIPGHWNKSLAISDSSHSEELLRDTVSLAVNCADISRDVVICSFMDEVWRYVETDAKRELLHGTSADYREKLKLDRA</sequence>
<name>A0A431UIX1_STEMA</name>
<dbReference type="RefSeq" id="WP_126928811.1">
    <property type="nucleotide sequence ID" value="NZ_RXLZ01000021.1"/>
</dbReference>
<evidence type="ECO:0000313" key="2">
    <source>
        <dbReference type="Proteomes" id="UP000271705"/>
    </source>
</evidence>
<reference evidence="1 2" key="1">
    <citation type="submission" date="2018-12" db="EMBL/GenBank/DDBJ databases">
        <authorList>
            <person name="Kartti S."/>
            <person name="Manni A."/>
            <person name="Chemao El Fihri M.W."/>
            <person name="Laamarti M."/>
            <person name="Temsamani L."/>
            <person name="El Jamali J.E."/>
            <person name="Ouadghiri M."/>
            <person name="Ibrahimi A."/>
            <person name="Filati-Maltouf A."/>
        </authorList>
    </citation>
    <scope>NUCLEOTIDE SEQUENCE [LARGE SCALE GENOMIC DNA]</scope>
    <source>
        <strain evidence="1 2">MDMC339</strain>
    </source>
</reference>
<accession>A0A431UIX1</accession>
<organism evidence="1 2">
    <name type="scientific">Stenotrophomonas maltophilia</name>
    <name type="common">Pseudomonas maltophilia</name>
    <name type="synonym">Xanthomonas maltophilia</name>
    <dbReference type="NCBI Taxonomy" id="40324"/>
    <lineage>
        <taxon>Bacteria</taxon>
        <taxon>Pseudomonadati</taxon>
        <taxon>Pseudomonadota</taxon>
        <taxon>Gammaproteobacteria</taxon>
        <taxon>Lysobacterales</taxon>
        <taxon>Lysobacteraceae</taxon>
        <taxon>Stenotrophomonas</taxon>
        <taxon>Stenotrophomonas maltophilia group</taxon>
    </lineage>
</organism>
<protein>
    <submittedName>
        <fullName evidence="1">Uncharacterized protein</fullName>
    </submittedName>
</protein>
<dbReference type="AlphaFoldDB" id="A0A431UIX1"/>
<comment type="caution">
    <text evidence="1">The sequence shown here is derived from an EMBL/GenBank/DDBJ whole genome shotgun (WGS) entry which is preliminary data.</text>
</comment>